<feature type="compositionally biased region" description="Basic and acidic residues" evidence="2">
    <location>
        <begin position="141"/>
        <end position="150"/>
    </location>
</feature>
<feature type="region of interest" description="Disordered" evidence="2">
    <location>
        <begin position="130"/>
        <end position="150"/>
    </location>
</feature>
<evidence type="ECO:0000313" key="5">
    <source>
        <dbReference type="Proteomes" id="UP000192445"/>
    </source>
</evidence>
<organism evidence="4 5">
    <name type="scientific">Streptomyces violaceoruber</name>
    <dbReference type="NCBI Taxonomy" id="1935"/>
    <lineage>
        <taxon>Bacteria</taxon>
        <taxon>Bacillati</taxon>
        <taxon>Actinomycetota</taxon>
        <taxon>Actinomycetes</taxon>
        <taxon>Kitasatosporales</taxon>
        <taxon>Streptomycetaceae</taxon>
        <taxon>Streptomyces</taxon>
        <taxon>Streptomyces violaceoruber group</taxon>
    </lineage>
</organism>
<keyword evidence="1" id="KW-0808">Transferase</keyword>
<dbReference type="GO" id="GO:0005524">
    <property type="term" value="F:ATP binding"/>
    <property type="evidence" value="ECO:0007669"/>
    <property type="project" value="UniProtKB-KW"/>
</dbReference>
<dbReference type="InterPro" id="IPR050267">
    <property type="entry name" value="Anti-sigma-factor_SerPK"/>
</dbReference>
<dbReference type="KEGG" id="svu:B1H20_15205"/>
<evidence type="ECO:0000256" key="2">
    <source>
        <dbReference type="SAM" id="MobiDB-lite"/>
    </source>
</evidence>
<keyword evidence="1" id="KW-0418">Kinase</keyword>
<dbReference type="InterPro" id="IPR003594">
    <property type="entry name" value="HATPase_dom"/>
</dbReference>
<dbReference type="EMBL" id="CP020570">
    <property type="protein sequence ID" value="ARF66207.1"/>
    <property type="molecule type" value="Genomic_DNA"/>
</dbReference>
<dbReference type="Gene3D" id="3.30.565.10">
    <property type="entry name" value="Histidine kinase-like ATPase, C-terminal domain"/>
    <property type="match status" value="1"/>
</dbReference>
<name>A0A1V0UM75_STRVN</name>
<evidence type="ECO:0000313" key="4">
    <source>
        <dbReference type="EMBL" id="ARF66207.1"/>
    </source>
</evidence>
<dbReference type="InterPro" id="IPR036890">
    <property type="entry name" value="HATPase_C_sf"/>
</dbReference>
<dbReference type="Proteomes" id="UP000192445">
    <property type="component" value="Chromosome"/>
</dbReference>
<dbReference type="PANTHER" id="PTHR35526">
    <property type="entry name" value="ANTI-SIGMA-F FACTOR RSBW-RELATED"/>
    <property type="match status" value="1"/>
</dbReference>
<evidence type="ECO:0000256" key="1">
    <source>
        <dbReference type="ARBA" id="ARBA00022527"/>
    </source>
</evidence>
<keyword evidence="4" id="KW-0067">ATP-binding</keyword>
<dbReference type="OrthoDB" id="3479721at2"/>
<dbReference type="GO" id="GO:0004674">
    <property type="term" value="F:protein serine/threonine kinase activity"/>
    <property type="evidence" value="ECO:0007669"/>
    <property type="project" value="UniProtKB-KW"/>
</dbReference>
<dbReference type="CDD" id="cd16936">
    <property type="entry name" value="HATPase_RsbW-like"/>
    <property type="match status" value="1"/>
</dbReference>
<dbReference type="AlphaFoldDB" id="A0A1V0UM75"/>
<feature type="domain" description="Histidine kinase/HSP90-like ATPase" evidence="3">
    <location>
        <begin position="9"/>
        <end position="122"/>
    </location>
</feature>
<dbReference type="SUPFAM" id="SSF55874">
    <property type="entry name" value="ATPase domain of HSP90 chaperone/DNA topoisomerase II/histidine kinase"/>
    <property type="match status" value="1"/>
</dbReference>
<dbReference type="RefSeq" id="WP_032760435.1">
    <property type="nucleotide sequence ID" value="NZ_CP020570.1"/>
</dbReference>
<sequence length="150" mass="16846">MPESLQQFFEARRQSVRKAREFATRALDGWGLTSRTEDIRLCVSELATNALLHGTARGHGFLVRLDIDDNCVRLEVHDSRRQQPVVREPTATDISGRGLTLVAALSDEWGVRDRTPLGKIIWSCFKTADDASQSISPPVPNHDDRPLEVR</sequence>
<gene>
    <name evidence="4" type="ORF">B1H20_15205</name>
</gene>
<dbReference type="Pfam" id="PF13581">
    <property type="entry name" value="HATPase_c_2"/>
    <property type="match status" value="1"/>
</dbReference>
<protein>
    <submittedName>
        <fullName evidence="4">ATP-binding protein</fullName>
    </submittedName>
</protein>
<proteinExistence type="predicted"/>
<dbReference type="STRING" id="1935.B1H20_15205"/>
<reference evidence="4 5" key="1">
    <citation type="submission" date="2017-03" db="EMBL/GenBank/DDBJ databases">
        <title>Complete Genome Sequence of a natural compounds producer, Streptomyces violaceus S21.</title>
        <authorList>
            <person name="Zhong C."/>
            <person name="Zhao Z."/>
            <person name="Fu J."/>
            <person name="Zong G."/>
            <person name="Qin R."/>
            <person name="Cao G."/>
        </authorList>
    </citation>
    <scope>NUCLEOTIDE SEQUENCE [LARGE SCALE GENOMIC DNA]</scope>
    <source>
        <strain evidence="4 5">S21</strain>
    </source>
</reference>
<keyword evidence="1" id="KW-0723">Serine/threonine-protein kinase</keyword>
<accession>A0A1V0UM75</accession>
<evidence type="ECO:0000259" key="3">
    <source>
        <dbReference type="Pfam" id="PF13581"/>
    </source>
</evidence>
<keyword evidence="4" id="KW-0547">Nucleotide-binding</keyword>
<dbReference type="PANTHER" id="PTHR35526:SF3">
    <property type="entry name" value="ANTI-SIGMA-F FACTOR RSBW"/>
    <property type="match status" value="1"/>
</dbReference>